<dbReference type="InterPro" id="IPR012340">
    <property type="entry name" value="NA-bd_OB-fold"/>
</dbReference>
<comment type="caution">
    <text evidence="12">The sequence shown here is derived from an EMBL/GenBank/DDBJ whole genome shotgun (WGS) entry which is preliminary data.</text>
</comment>
<comment type="function">
    <text evidence="8">Catalyzes the methylthiolation of an aspartic acid residue of ribosomal protein uS12.</text>
</comment>
<dbReference type="InterPro" id="IPR005839">
    <property type="entry name" value="Methylthiotransferase"/>
</dbReference>
<keyword evidence="5 8" id="KW-0479">Metal-binding</keyword>
<dbReference type="GO" id="GO:0103039">
    <property type="term" value="F:protein methylthiotransferase activity"/>
    <property type="evidence" value="ECO:0007669"/>
    <property type="project" value="UniProtKB-EC"/>
</dbReference>
<evidence type="ECO:0000256" key="6">
    <source>
        <dbReference type="ARBA" id="ARBA00023004"/>
    </source>
</evidence>
<dbReference type="GO" id="GO:0035599">
    <property type="term" value="F:aspartic acid methylthiotransferase activity"/>
    <property type="evidence" value="ECO:0007669"/>
    <property type="project" value="TreeGrafter"/>
</dbReference>
<dbReference type="EC" id="2.8.4.4" evidence="8"/>
<evidence type="ECO:0000256" key="5">
    <source>
        <dbReference type="ARBA" id="ARBA00022723"/>
    </source>
</evidence>
<comment type="cofactor">
    <cofactor evidence="8">
        <name>[4Fe-4S] cluster</name>
        <dbReference type="ChEBI" id="CHEBI:49883"/>
    </cofactor>
    <text evidence="8">Binds 2 [4Fe-4S] clusters. One cluster is coordinated with 3 cysteines and an exchangeable S-adenosyl-L-methionine.</text>
</comment>
<dbReference type="PANTHER" id="PTHR43837:SF1">
    <property type="entry name" value="RIBOSOMAL PROTEIN US12 METHYLTHIOTRANSFERASE RIMO"/>
    <property type="match status" value="1"/>
</dbReference>
<dbReference type="PROSITE" id="PS51449">
    <property type="entry name" value="MTTASE_N"/>
    <property type="match status" value="1"/>
</dbReference>
<feature type="domain" description="Radical SAM core" evidence="11">
    <location>
        <begin position="151"/>
        <end position="381"/>
    </location>
</feature>
<evidence type="ECO:0000259" key="11">
    <source>
        <dbReference type="PROSITE" id="PS51918"/>
    </source>
</evidence>
<dbReference type="AlphaFoldDB" id="A0A2M8PEC2"/>
<dbReference type="PROSITE" id="PS01278">
    <property type="entry name" value="MTTASE_RADICAL"/>
    <property type="match status" value="1"/>
</dbReference>
<proteinExistence type="inferred from homology"/>
<evidence type="ECO:0000256" key="1">
    <source>
        <dbReference type="ARBA" id="ARBA00022485"/>
    </source>
</evidence>
<evidence type="ECO:0000256" key="4">
    <source>
        <dbReference type="ARBA" id="ARBA00022691"/>
    </source>
</evidence>
<feature type="binding site" evidence="8">
    <location>
        <position position="169"/>
    </location>
    <ligand>
        <name>[4Fe-4S] cluster</name>
        <dbReference type="ChEBI" id="CHEBI:49883"/>
        <label>2</label>
        <note>4Fe-4S-S-AdoMet</note>
    </ligand>
</feature>
<dbReference type="InterPro" id="IPR023404">
    <property type="entry name" value="rSAM_horseshoe"/>
</dbReference>
<dbReference type="NCBIfam" id="TIGR00089">
    <property type="entry name" value="MiaB/RimO family radical SAM methylthiotransferase"/>
    <property type="match status" value="1"/>
</dbReference>
<dbReference type="InterPro" id="IPR002792">
    <property type="entry name" value="TRAM_dom"/>
</dbReference>
<evidence type="ECO:0000256" key="8">
    <source>
        <dbReference type="HAMAP-Rule" id="MF_01865"/>
    </source>
</evidence>
<dbReference type="Proteomes" id="UP000229681">
    <property type="component" value="Unassembled WGS sequence"/>
</dbReference>
<keyword evidence="4 8" id="KW-0949">S-adenosyl-L-methionine</keyword>
<keyword evidence="1 8" id="KW-0004">4Fe-4S</keyword>
<keyword evidence="7 8" id="KW-0411">Iron-sulfur</keyword>
<comment type="similarity">
    <text evidence="8">Belongs to the methylthiotransferase family. RimO subfamily.</text>
</comment>
<dbReference type="SFLD" id="SFLDS00029">
    <property type="entry name" value="Radical_SAM"/>
    <property type="match status" value="1"/>
</dbReference>
<dbReference type="NCBIfam" id="TIGR01125">
    <property type="entry name" value="30S ribosomal protein S12 methylthiotransferase RimO"/>
    <property type="match status" value="1"/>
</dbReference>
<dbReference type="GO" id="GO:0046872">
    <property type="term" value="F:metal ion binding"/>
    <property type="evidence" value="ECO:0007669"/>
    <property type="project" value="UniProtKB-KW"/>
</dbReference>
<dbReference type="SMART" id="SM00729">
    <property type="entry name" value="Elp3"/>
    <property type="match status" value="1"/>
</dbReference>
<dbReference type="PROSITE" id="PS50926">
    <property type="entry name" value="TRAM"/>
    <property type="match status" value="1"/>
</dbReference>
<dbReference type="Gene3D" id="2.40.50.140">
    <property type="entry name" value="Nucleic acid-binding proteins"/>
    <property type="match status" value="1"/>
</dbReference>
<gene>
    <name evidence="8 12" type="primary">rimO</name>
    <name evidence="12" type="ORF">CUN49_08225</name>
</gene>
<dbReference type="GO" id="GO:0035600">
    <property type="term" value="P:tRNA methylthiolation"/>
    <property type="evidence" value="ECO:0007669"/>
    <property type="project" value="UniProtKB-ARBA"/>
</dbReference>
<organism evidence="12 13">
    <name type="scientific">Candidatus Thermofonsia Clade 1 bacterium</name>
    <dbReference type="NCBI Taxonomy" id="2364210"/>
    <lineage>
        <taxon>Bacteria</taxon>
        <taxon>Bacillati</taxon>
        <taxon>Chloroflexota</taxon>
        <taxon>Candidatus Thermofontia</taxon>
        <taxon>Candidatus Thermofonsia Clade 1</taxon>
    </lineage>
</organism>
<dbReference type="GO" id="GO:0005840">
    <property type="term" value="C:ribosome"/>
    <property type="evidence" value="ECO:0007669"/>
    <property type="project" value="UniProtKB-KW"/>
</dbReference>
<evidence type="ECO:0000259" key="9">
    <source>
        <dbReference type="PROSITE" id="PS50926"/>
    </source>
</evidence>
<dbReference type="Gene3D" id="3.40.50.12160">
    <property type="entry name" value="Methylthiotransferase, N-terminal domain"/>
    <property type="match status" value="1"/>
</dbReference>
<accession>A0A2M8PEC2</accession>
<dbReference type="HAMAP" id="MF_01865">
    <property type="entry name" value="MTTase_RimO"/>
    <property type="match status" value="1"/>
</dbReference>
<dbReference type="InterPro" id="IPR005840">
    <property type="entry name" value="Ribosomal_uS12_MeSTrfase_RimO"/>
</dbReference>
<dbReference type="InterPro" id="IPR013848">
    <property type="entry name" value="Methylthiotransferase_N"/>
</dbReference>
<feature type="domain" description="TRAM" evidence="9">
    <location>
        <begin position="384"/>
        <end position="449"/>
    </location>
</feature>
<feature type="binding site" evidence="8">
    <location>
        <position position="172"/>
    </location>
    <ligand>
        <name>[4Fe-4S] cluster</name>
        <dbReference type="ChEBI" id="CHEBI:49883"/>
        <label>2</label>
        <note>4Fe-4S-S-AdoMet</note>
    </ligand>
</feature>
<feature type="domain" description="MTTase N-terminal" evidence="10">
    <location>
        <begin position="9"/>
        <end position="123"/>
    </location>
</feature>
<name>A0A2M8PEC2_9CHLR</name>
<dbReference type="SFLD" id="SFLDF00274">
    <property type="entry name" value="ribosomal_protein_S12_methylth"/>
    <property type="match status" value="1"/>
</dbReference>
<dbReference type="Pfam" id="PF04055">
    <property type="entry name" value="Radical_SAM"/>
    <property type="match status" value="1"/>
</dbReference>
<keyword evidence="6 8" id="KW-0408">Iron</keyword>
<comment type="subcellular location">
    <subcellularLocation>
        <location evidence="8">Cytoplasm</location>
    </subcellularLocation>
</comment>
<dbReference type="SUPFAM" id="SSF102114">
    <property type="entry name" value="Radical SAM enzymes"/>
    <property type="match status" value="1"/>
</dbReference>
<dbReference type="GO" id="GO:0005829">
    <property type="term" value="C:cytosol"/>
    <property type="evidence" value="ECO:0007669"/>
    <property type="project" value="TreeGrafter"/>
</dbReference>
<keyword evidence="12" id="KW-0689">Ribosomal protein</keyword>
<keyword evidence="3 8" id="KW-0808">Transferase</keyword>
<reference evidence="12 13" key="1">
    <citation type="submission" date="2017-11" db="EMBL/GenBank/DDBJ databases">
        <title>Evolution of Phototrophy in the Chloroflexi Phylum Driven by Horizontal Gene Transfer.</title>
        <authorList>
            <person name="Ward L.M."/>
            <person name="Hemp J."/>
            <person name="Shih P.M."/>
            <person name="Mcglynn S.E."/>
            <person name="Fischer W."/>
        </authorList>
    </citation>
    <scope>NUCLEOTIDE SEQUENCE [LARGE SCALE GENOMIC DNA]</scope>
    <source>
        <strain evidence="12">JP3_13</strain>
    </source>
</reference>
<dbReference type="SFLD" id="SFLDG01061">
    <property type="entry name" value="methylthiotransferase"/>
    <property type="match status" value="1"/>
</dbReference>
<keyword evidence="2 8" id="KW-0963">Cytoplasm</keyword>
<dbReference type="PANTHER" id="PTHR43837">
    <property type="entry name" value="RIBOSOMAL PROTEIN S12 METHYLTHIOTRANSFERASE RIMO"/>
    <property type="match status" value="1"/>
</dbReference>
<dbReference type="InterPro" id="IPR058240">
    <property type="entry name" value="rSAM_sf"/>
</dbReference>
<dbReference type="EMBL" id="PGTM01000099">
    <property type="protein sequence ID" value="PJF35897.1"/>
    <property type="molecule type" value="Genomic_DNA"/>
</dbReference>
<evidence type="ECO:0000256" key="3">
    <source>
        <dbReference type="ARBA" id="ARBA00022679"/>
    </source>
</evidence>
<sequence length="464" mass="51120">MAKRRTARNTYYLVNLGCAKNAVDAASMAQLLDESGMTALEEARQAEVLIVNTCGFINAAKAESLQTLRELARRKRPDQYLIAAGCMAQRYGAELAAQVPGLDGVIGTRRWMDILGLIQRLRARKHPEPLYHLPTEASTVGTDERGAVRASVHGYSAYLKIADGCRRPCAFCAIPLIKGTAVSRPPEAIIAEAQRLSAQGVQELILIAQDTTDYGHDLGLRDGLAHLLDRLTTETDVAWIRLMYAYPGAVSDRLIEMMATRPQILPYLDMPLQHASRATLLRMRRPANVEWVYRTVEKMRAAMPNLALRTTFIVGYPGETDAEFEELVQFVRAMQFDRVGVFTYSFEENTPSAEQPNHLPESVKQARRDHLMQVQQAISLAKNQAFVGRTLEVLIEGQGDGLTVGRSYRDAPEVDGYVIIEGDAPIGRPIIPVQITGAMLYDLVGRAESAASGVIALSALQKGE</sequence>
<evidence type="ECO:0000313" key="13">
    <source>
        <dbReference type="Proteomes" id="UP000229681"/>
    </source>
</evidence>
<feature type="binding site" evidence="8">
    <location>
        <position position="18"/>
    </location>
    <ligand>
        <name>[4Fe-4S] cluster</name>
        <dbReference type="ChEBI" id="CHEBI:49883"/>
        <label>1</label>
    </ligand>
</feature>
<evidence type="ECO:0000256" key="2">
    <source>
        <dbReference type="ARBA" id="ARBA00022490"/>
    </source>
</evidence>
<dbReference type="Gene3D" id="3.80.30.20">
    <property type="entry name" value="tm_1862 like domain"/>
    <property type="match status" value="1"/>
</dbReference>
<dbReference type="CDD" id="cd01335">
    <property type="entry name" value="Radical_SAM"/>
    <property type="match status" value="1"/>
</dbReference>
<feature type="binding site" evidence="8">
    <location>
        <position position="54"/>
    </location>
    <ligand>
        <name>[4Fe-4S] cluster</name>
        <dbReference type="ChEBI" id="CHEBI:49883"/>
        <label>1</label>
    </ligand>
</feature>
<comment type="catalytic activity">
    <reaction evidence="8">
        <text>L-aspartate(89)-[ribosomal protein uS12]-hydrogen + (sulfur carrier)-SH + AH2 + 2 S-adenosyl-L-methionine = 3-methylsulfanyl-L-aspartate(89)-[ribosomal protein uS12]-hydrogen + (sulfur carrier)-H + 5'-deoxyadenosine + L-methionine + A + S-adenosyl-L-homocysteine + 2 H(+)</text>
        <dbReference type="Rhea" id="RHEA:37087"/>
        <dbReference type="Rhea" id="RHEA-COMP:10460"/>
        <dbReference type="Rhea" id="RHEA-COMP:10461"/>
        <dbReference type="Rhea" id="RHEA-COMP:14737"/>
        <dbReference type="Rhea" id="RHEA-COMP:14739"/>
        <dbReference type="ChEBI" id="CHEBI:13193"/>
        <dbReference type="ChEBI" id="CHEBI:15378"/>
        <dbReference type="ChEBI" id="CHEBI:17319"/>
        <dbReference type="ChEBI" id="CHEBI:17499"/>
        <dbReference type="ChEBI" id="CHEBI:29917"/>
        <dbReference type="ChEBI" id="CHEBI:29961"/>
        <dbReference type="ChEBI" id="CHEBI:57844"/>
        <dbReference type="ChEBI" id="CHEBI:57856"/>
        <dbReference type="ChEBI" id="CHEBI:59789"/>
        <dbReference type="ChEBI" id="CHEBI:64428"/>
        <dbReference type="ChEBI" id="CHEBI:73599"/>
        <dbReference type="EC" id="2.8.4.4"/>
    </reaction>
</comment>
<evidence type="ECO:0000313" key="12">
    <source>
        <dbReference type="EMBL" id="PJF35897.1"/>
    </source>
</evidence>
<dbReference type="SFLD" id="SFLDG01082">
    <property type="entry name" value="B12-binding_domain_containing"/>
    <property type="match status" value="1"/>
</dbReference>
<dbReference type="PROSITE" id="PS51918">
    <property type="entry name" value="RADICAL_SAM"/>
    <property type="match status" value="1"/>
</dbReference>
<dbReference type="Pfam" id="PF18693">
    <property type="entry name" value="TRAM_2"/>
    <property type="match status" value="1"/>
</dbReference>
<dbReference type="InterPro" id="IPR007197">
    <property type="entry name" value="rSAM"/>
</dbReference>
<dbReference type="GO" id="GO:0051539">
    <property type="term" value="F:4 iron, 4 sulfur cluster binding"/>
    <property type="evidence" value="ECO:0007669"/>
    <property type="project" value="UniProtKB-UniRule"/>
</dbReference>
<dbReference type="InterPro" id="IPR038135">
    <property type="entry name" value="Methylthiotransferase_N_sf"/>
</dbReference>
<evidence type="ECO:0000256" key="7">
    <source>
        <dbReference type="ARBA" id="ARBA00023014"/>
    </source>
</evidence>
<feature type="binding site" evidence="8">
    <location>
        <position position="165"/>
    </location>
    <ligand>
        <name>[4Fe-4S] cluster</name>
        <dbReference type="ChEBI" id="CHEBI:49883"/>
        <label>2</label>
        <note>4Fe-4S-S-AdoMet</note>
    </ligand>
</feature>
<protein>
    <recommendedName>
        <fullName evidence="8">Ribosomal protein uS12 methylthiotransferase RimO</fullName>
        <shortName evidence="8">uS12 MTTase</shortName>
        <shortName evidence="8">uS12 methylthiotransferase</shortName>
        <ecNumber evidence="8">2.8.4.4</ecNumber>
    </recommendedName>
    <alternativeName>
        <fullName evidence="8">Ribosomal protein uS12 (aspartate-C(3))-methylthiotransferase</fullName>
    </alternativeName>
    <alternativeName>
        <fullName evidence="8">Ribosome maturation factor RimO</fullName>
    </alternativeName>
</protein>
<dbReference type="FunFam" id="3.80.30.20:FF:000001">
    <property type="entry name" value="tRNA-2-methylthio-N(6)-dimethylallyladenosine synthase 2"/>
    <property type="match status" value="1"/>
</dbReference>
<dbReference type="InterPro" id="IPR020612">
    <property type="entry name" value="Methylthiotransferase_CS"/>
</dbReference>
<feature type="binding site" evidence="8">
    <location>
        <position position="86"/>
    </location>
    <ligand>
        <name>[4Fe-4S] cluster</name>
        <dbReference type="ChEBI" id="CHEBI:49883"/>
        <label>1</label>
    </ligand>
</feature>
<evidence type="ECO:0000259" key="10">
    <source>
        <dbReference type="PROSITE" id="PS51449"/>
    </source>
</evidence>
<keyword evidence="12" id="KW-0687">Ribonucleoprotein</keyword>
<dbReference type="Pfam" id="PF00919">
    <property type="entry name" value="UPF0004"/>
    <property type="match status" value="1"/>
</dbReference>
<dbReference type="InterPro" id="IPR006638">
    <property type="entry name" value="Elp3/MiaA/NifB-like_rSAM"/>
</dbReference>